<dbReference type="Proteomes" id="UP001156905">
    <property type="component" value="Unassembled WGS sequence"/>
</dbReference>
<keyword evidence="1" id="KW-0732">Signal</keyword>
<comment type="caution">
    <text evidence="2">The sequence shown here is derived from an EMBL/GenBank/DDBJ whole genome shotgun (WGS) entry which is preliminary data.</text>
</comment>
<protein>
    <submittedName>
        <fullName evidence="2">Uncharacterized protein</fullName>
    </submittedName>
</protein>
<name>A0ABQ6BBW3_9BRAD</name>
<feature type="signal peptide" evidence="1">
    <location>
        <begin position="1"/>
        <end position="22"/>
    </location>
</feature>
<sequence>MIMMKTILSCGIVLMAFGASHAQTTRQASSTAAELPAFVKDGRIGYVMTDRHWAVYQTEDSKAECPLGFNDSPDDRFKQLYSDEGKKYTVVDTLLKREGENWFPTNGPDSFAFKEAAGKIAIGMNLDGKAKDNDFTSPDGEQGIDNQLYRAIGCIQAYRVDGLDRVTINRSLLREPQDRILIEISGVDSLSNDDDVAVRSYRGLDPLRQNATGALPGGTQHIDERWGKFTQTTWKGRIVNGVLLTEPADWTIPDTRNNDATSSLTLKAYRFRLRLAPERAEGLMAGYVDIDEFVRHLNQVRSTFTQGVEHYAPSASFYRAMRRLADGYLDKTGEMTAVSSAFEVKFTQVYIVHPPAQAAARH</sequence>
<proteinExistence type="predicted"/>
<evidence type="ECO:0000256" key="1">
    <source>
        <dbReference type="SAM" id="SignalP"/>
    </source>
</evidence>
<evidence type="ECO:0000313" key="2">
    <source>
        <dbReference type="EMBL" id="GLR90991.1"/>
    </source>
</evidence>
<dbReference type="RefSeq" id="WP_284274079.1">
    <property type="nucleotide sequence ID" value="NZ_BSOW01000040.1"/>
</dbReference>
<accession>A0ABQ6BBW3</accession>
<feature type="chain" id="PRO_5045159447" evidence="1">
    <location>
        <begin position="23"/>
        <end position="362"/>
    </location>
</feature>
<gene>
    <name evidence="2" type="ORF">GCM10007857_77070</name>
</gene>
<evidence type="ECO:0000313" key="3">
    <source>
        <dbReference type="Proteomes" id="UP001156905"/>
    </source>
</evidence>
<reference evidence="3" key="1">
    <citation type="journal article" date="2019" name="Int. J. Syst. Evol. Microbiol.">
        <title>The Global Catalogue of Microorganisms (GCM) 10K type strain sequencing project: providing services to taxonomists for standard genome sequencing and annotation.</title>
        <authorList>
            <consortium name="The Broad Institute Genomics Platform"/>
            <consortium name="The Broad Institute Genome Sequencing Center for Infectious Disease"/>
            <person name="Wu L."/>
            <person name="Ma J."/>
        </authorList>
    </citation>
    <scope>NUCLEOTIDE SEQUENCE [LARGE SCALE GENOMIC DNA]</scope>
    <source>
        <strain evidence="3">NBRC 102520</strain>
    </source>
</reference>
<dbReference type="EMBL" id="BSOW01000040">
    <property type="protein sequence ID" value="GLR90991.1"/>
    <property type="molecule type" value="Genomic_DNA"/>
</dbReference>
<organism evidence="2 3">
    <name type="scientific">Bradyrhizobium iriomotense</name>
    <dbReference type="NCBI Taxonomy" id="441950"/>
    <lineage>
        <taxon>Bacteria</taxon>
        <taxon>Pseudomonadati</taxon>
        <taxon>Pseudomonadota</taxon>
        <taxon>Alphaproteobacteria</taxon>
        <taxon>Hyphomicrobiales</taxon>
        <taxon>Nitrobacteraceae</taxon>
        <taxon>Bradyrhizobium</taxon>
    </lineage>
</organism>
<keyword evidence="3" id="KW-1185">Reference proteome</keyword>